<name>A0AA88QET2_9ASTE</name>
<dbReference type="PANTHER" id="PTHR40891:SF1">
    <property type="entry name" value="DUF295 DOMAIN-CONTAINING PROTEIN"/>
    <property type="match status" value="1"/>
</dbReference>
<gene>
    <name evidence="2" type="ORF">RJ640_000540</name>
</gene>
<feature type="domain" description="KIB1-4 beta-propeller" evidence="1">
    <location>
        <begin position="29"/>
        <end position="282"/>
    </location>
</feature>
<dbReference type="AlphaFoldDB" id="A0AA88QET2"/>
<proteinExistence type="predicted"/>
<dbReference type="Pfam" id="PF03478">
    <property type="entry name" value="Beta-prop_KIB1-4"/>
    <property type="match status" value="1"/>
</dbReference>
<protein>
    <recommendedName>
        <fullName evidence="1">KIB1-4 beta-propeller domain-containing protein</fullName>
    </recommendedName>
</protein>
<evidence type="ECO:0000259" key="1">
    <source>
        <dbReference type="Pfam" id="PF03478"/>
    </source>
</evidence>
<dbReference type="EMBL" id="JAVXUO010003080">
    <property type="protein sequence ID" value="KAK2966912.1"/>
    <property type="molecule type" value="Genomic_DNA"/>
</dbReference>
<accession>A0AA88QET2</accession>
<dbReference type="InterPro" id="IPR005174">
    <property type="entry name" value="KIB1-4_b-propeller"/>
</dbReference>
<evidence type="ECO:0000313" key="3">
    <source>
        <dbReference type="Proteomes" id="UP001187471"/>
    </source>
</evidence>
<sequence>MTSSESSVTPPLLPCPWLVYSQGRKRQNFYSIPERTYYVGKIPFMSRKRICASFFGWMVMLDRKSKSCFLLNPTSMEKINLPPWKLPAVQTCVITSSPTDPNCIVAFLDNEEPYITFCRPGEDRWVEQDYGTSLYEDDTLHAVTVCKGSIYGLTSRGELVRLEIWDGIFVMNKLVADIPPKVYLADVTREYNYLVESCGEVFCVSMLLMVFDIEACKVEEIQVNRMDFSKGEWVRVDSLGEDRAFFVNGFGNTASCSASESGVEGNSIYFIDRDCRSLGVFNVEESSVHRCSIQPRIYLFSQDAASVTDTLTLNIYRQVSYGALVSKEAVLLFCQTLSLPTHTPPLPLEGFLLSVIHPILLLQVPSSYHQYLYEGDPCTPILLSLFQQASSCLMGPNRFTNQHASRHSSRRWSPRRCVDRLSASVDSHVEGEVVRRGGFRRGAFRCGESDLVAEHEAHRRRGDGGWSVAVAEAVEAARGLTVSLKKFSVAIEVEWTQRQR</sequence>
<evidence type="ECO:0000313" key="2">
    <source>
        <dbReference type="EMBL" id="KAK2966912.1"/>
    </source>
</evidence>
<reference evidence="2" key="1">
    <citation type="submission" date="2022-12" db="EMBL/GenBank/DDBJ databases">
        <title>Draft genome assemblies for two species of Escallonia (Escalloniales).</title>
        <authorList>
            <person name="Chanderbali A."/>
            <person name="Dervinis C."/>
            <person name="Anghel I."/>
            <person name="Soltis D."/>
            <person name="Soltis P."/>
            <person name="Zapata F."/>
        </authorList>
    </citation>
    <scope>NUCLEOTIDE SEQUENCE</scope>
    <source>
        <strain evidence="2">UCBG92.1500</strain>
        <tissue evidence="2">Leaf</tissue>
    </source>
</reference>
<organism evidence="2 3">
    <name type="scientific">Escallonia rubra</name>
    <dbReference type="NCBI Taxonomy" id="112253"/>
    <lineage>
        <taxon>Eukaryota</taxon>
        <taxon>Viridiplantae</taxon>
        <taxon>Streptophyta</taxon>
        <taxon>Embryophyta</taxon>
        <taxon>Tracheophyta</taxon>
        <taxon>Spermatophyta</taxon>
        <taxon>Magnoliopsida</taxon>
        <taxon>eudicotyledons</taxon>
        <taxon>Gunneridae</taxon>
        <taxon>Pentapetalae</taxon>
        <taxon>asterids</taxon>
        <taxon>campanulids</taxon>
        <taxon>Escalloniales</taxon>
        <taxon>Escalloniaceae</taxon>
        <taxon>Escallonia</taxon>
    </lineage>
</organism>
<dbReference type="PANTHER" id="PTHR40891">
    <property type="entry name" value="DUF295 DOMAIN-CONTAINING PROTEIN"/>
    <property type="match status" value="1"/>
</dbReference>
<comment type="caution">
    <text evidence="2">The sequence shown here is derived from an EMBL/GenBank/DDBJ whole genome shotgun (WGS) entry which is preliminary data.</text>
</comment>
<keyword evidence="3" id="KW-1185">Reference proteome</keyword>
<dbReference type="Proteomes" id="UP001187471">
    <property type="component" value="Unassembled WGS sequence"/>
</dbReference>